<reference evidence="2" key="1">
    <citation type="submission" date="2025-08" db="UniProtKB">
        <authorList>
            <consortium name="Ensembl"/>
        </authorList>
    </citation>
    <scope>IDENTIFICATION</scope>
</reference>
<keyword evidence="3" id="KW-1185">Reference proteome</keyword>
<dbReference type="AlphaFoldDB" id="A0A8C3P2P6"/>
<evidence type="ECO:0000313" key="3">
    <source>
        <dbReference type="Proteomes" id="UP000694380"/>
    </source>
</evidence>
<evidence type="ECO:0000313" key="2">
    <source>
        <dbReference type="Ensembl" id="ENSCPBP00000016140.1"/>
    </source>
</evidence>
<feature type="region of interest" description="Disordered" evidence="1">
    <location>
        <begin position="34"/>
        <end position="58"/>
    </location>
</feature>
<protein>
    <submittedName>
        <fullName evidence="2">Uncharacterized protein</fullName>
    </submittedName>
</protein>
<accession>A0A8C3P2P6</accession>
<dbReference type="OMA" id="YSHMPAG"/>
<evidence type="ECO:0000256" key="1">
    <source>
        <dbReference type="SAM" id="MobiDB-lite"/>
    </source>
</evidence>
<dbReference type="Proteomes" id="UP000694380">
    <property type="component" value="Unplaced"/>
</dbReference>
<organism evidence="2 3">
    <name type="scientific">Chrysemys picta bellii</name>
    <name type="common">Western painted turtle</name>
    <name type="synonym">Emys bellii</name>
    <dbReference type="NCBI Taxonomy" id="8478"/>
    <lineage>
        <taxon>Eukaryota</taxon>
        <taxon>Metazoa</taxon>
        <taxon>Chordata</taxon>
        <taxon>Craniata</taxon>
        <taxon>Vertebrata</taxon>
        <taxon>Euteleostomi</taxon>
        <taxon>Archelosauria</taxon>
        <taxon>Testudinata</taxon>
        <taxon>Testudines</taxon>
        <taxon>Cryptodira</taxon>
        <taxon>Durocryptodira</taxon>
        <taxon>Testudinoidea</taxon>
        <taxon>Emydidae</taxon>
        <taxon>Chrysemys</taxon>
    </lineage>
</organism>
<name>A0A8C3P2P6_CHRPI</name>
<sequence length="116" mass="12138">MKADVTRLPATLSRIPPIAARLQMSERSILSRLANKGNETQTAPAFPPGPYATPQSFGGSFSAGALPTGGANYSHMPAGSFITGQPLWVQRMVVGAGSQDSWVLSPALGEEWGLVV</sequence>
<dbReference type="Ensembl" id="ENSCPBT00000019106.1">
    <property type="protein sequence ID" value="ENSCPBP00000016140.1"/>
    <property type="gene ID" value="ENSCPBG00000011917.1"/>
</dbReference>
<proteinExistence type="predicted"/>
<dbReference type="GeneTree" id="ENSGT00940000177834"/>
<reference evidence="2" key="2">
    <citation type="submission" date="2025-09" db="UniProtKB">
        <authorList>
            <consortium name="Ensembl"/>
        </authorList>
    </citation>
    <scope>IDENTIFICATION</scope>
</reference>